<accession>A0A0G0QTE1</accession>
<evidence type="ECO:0000313" key="1">
    <source>
        <dbReference type="EMBL" id="KKR43483.1"/>
    </source>
</evidence>
<comment type="caution">
    <text evidence="1">The sequence shown here is derived from an EMBL/GenBank/DDBJ whole genome shotgun (WGS) entry which is preliminary data.</text>
</comment>
<evidence type="ECO:0000313" key="2">
    <source>
        <dbReference type="Proteomes" id="UP000034301"/>
    </source>
</evidence>
<protein>
    <submittedName>
        <fullName evidence="1">Uncharacterized protein</fullName>
    </submittedName>
</protein>
<dbReference type="Proteomes" id="UP000034301">
    <property type="component" value="Unassembled WGS sequence"/>
</dbReference>
<organism evidence="1 2">
    <name type="scientific">Candidatus Nomurabacteria bacterium GW2011_GWF2_40_12</name>
    <dbReference type="NCBI Taxonomy" id="1618776"/>
    <lineage>
        <taxon>Bacteria</taxon>
        <taxon>Candidatus Nomuraibacteriota</taxon>
    </lineage>
</organism>
<dbReference type="EMBL" id="LBYC01000003">
    <property type="protein sequence ID" value="KKR43483.1"/>
    <property type="molecule type" value="Genomic_DNA"/>
</dbReference>
<sequence>MASRAMGRGWPGRFGLRDGFFSSGLSHLVDELEFPGDQSFGEHPKALTALCVDEFGCSTLDLWVVTTRAGLAHHFHE</sequence>
<gene>
    <name evidence="1" type="ORF">UT78_C0003G0002</name>
</gene>
<dbReference type="AlphaFoldDB" id="A0A0G0QTE1"/>
<name>A0A0G0QTE1_9BACT</name>
<proteinExistence type="predicted"/>
<reference evidence="1 2" key="1">
    <citation type="journal article" date="2015" name="Nature">
        <title>rRNA introns, odd ribosomes, and small enigmatic genomes across a large radiation of phyla.</title>
        <authorList>
            <person name="Brown C.T."/>
            <person name="Hug L.A."/>
            <person name="Thomas B.C."/>
            <person name="Sharon I."/>
            <person name="Castelle C.J."/>
            <person name="Singh A."/>
            <person name="Wilkins M.J."/>
            <person name="Williams K.H."/>
            <person name="Banfield J.F."/>
        </authorList>
    </citation>
    <scope>NUCLEOTIDE SEQUENCE [LARGE SCALE GENOMIC DNA]</scope>
</reference>